<gene>
    <name evidence="2" type="ORF">GQF01_16005</name>
</gene>
<dbReference type="AlphaFoldDB" id="A0A6L8V242"/>
<comment type="caution">
    <text evidence="2">The sequence shown here is derived from an EMBL/GenBank/DDBJ whole genome shotgun (WGS) entry which is preliminary data.</text>
</comment>
<name>A0A6L8V242_9BACL</name>
<reference evidence="2 3" key="1">
    <citation type="submission" date="2019-12" db="EMBL/GenBank/DDBJ databases">
        <title>Paenibacillus sp. nov. sp. isolated from soil.</title>
        <authorList>
            <person name="Kim J."/>
            <person name="Jeong S.E."/>
            <person name="Jung H.S."/>
            <person name="Jeon C.O."/>
        </authorList>
    </citation>
    <scope>NUCLEOTIDE SEQUENCE [LARGE SCALE GENOMIC DNA]</scope>
    <source>
        <strain evidence="2 3">5J-6</strain>
    </source>
</reference>
<proteinExistence type="predicted"/>
<evidence type="ECO:0000259" key="1">
    <source>
        <dbReference type="Pfam" id="PF26160"/>
    </source>
</evidence>
<sequence>MRQSKAQASGTTEEEIVMYDKEELMANSKALFDCAPEVFVGALQGDSETMFSIQYVNQAIQNFLQRKVQE</sequence>
<dbReference type="Pfam" id="PF26160">
    <property type="entry name" value="YqzN_YkzM"/>
    <property type="match status" value="1"/>
</dbReference>
<dbReference type="Proteomes" id="UP000481087">
    <property type="component" value="Unassembled WGS sequence"/>
</dbReference>
<dbReference type="InterPro" id="IPR058869">
    <property type="entry name" value="YqzN_YkzM"/>
</dbReference>
<dbReference type="RefSeq" id="WP_161407764.1">
    <property type="nucleotide sequence ID" value="NZ_WTUZ01000020.1"/>
</dbReference>
<evidence type="ECO:0000313" key="3">
    <source>
        <dbReference type="Proteomes" id="UP000481087"/>
    </source>
</evidence>
<protein>
    <recommendedName>
        <fullName evidence="1">YqzN/YkzM domain-containing protein</fullName>
    </recommendedName>
</protein>
<dbReference type="EMBL" id="WTUZ01000020">
    <property type="protein sequence ID" value="MZQ83616.1"/>
    <property type="molecule type" value="Genomic_DNA"/>
</dbReference>
<accession>A0A6L8V242</accession>
<feature type="domain" description="YqzN/YkzM" evidence="1">
    <location>
        <begin position="18"/>
        <end position="67"/>
    </location>
</feature>
<organism evidence="2 3">
    <name type="scientific">Paenibacillus silvestris</name>
    <dbReference type="NCBI Taxonomy" id="2606219"/>
    <lineage>
        <taxon>Bacteria</taxon>
        <taxon>Bacillati</taxon>
        <taxon>Bacillota</taxon>
        <taxon>Bacilli</taxon>
        <taxon>Bacillales</taxon>
        <taxon>Paenibacillaceae</taxon>
        <taxon>Paenibacillus</taxon>
    </lineage>
</organism>
<keyword evidence="3" id="KW-1185">Reference proteome</keyword>
<evidence type="ECO:0000313" key="2">
    <source>
        <dbReference type="EMBL" id="MZQ83616.1"/>
    </source>
</evidence>